<dbReference type="InterPro" id="IPR029020">
    <property type="entry name" value="Ammonium/urea_transptr"/>
</dbReference>
<dbReference type="PANTHER" id="PTHR43029:SF10">
    <property type="entry name" value="AMMONIUM TRANSPORTER MEP2"/>
    <property type="match status" value="1"/>
</dbReference>
<dbReference type="OrthoDB" id="534912at2759"/>
<dbReference type="EMBL" id="LVYI01000001">
    <property type="protein sequence ID" value="OAP65529.1"/>
    <property type="molecule type" value="Genomic_DNA"/>
</dbReference>
<dbReference type="InterPro" id="IPR024041">
    <property type="entry name" value="NH4_transpt_AmtB-like_dom"/>
</dbReference>
<evidence type="ECO:0000256" key="5">
    <source>
        <dbReference type="ARBA" id="ARBA00022989"/>
    </source>
</evidence>
<feature type="domain" description="Ammonium transporter AmtB-like" evidence="9">
    <location>
        <begin position="291"/>
        <end position="499"/>
    </location>
</feature>
<comment type="caution">
    <text evidence="10">The sequence shown here is derived from an EMBL/GenBank/DDBJ whole genome shotgun (WGS) entry which is preliminary data.</text>
</comment>
<keyword evidence="11" id="KW-1185">Reference proteome</keyword>
<evidence type="ECO:0000256" key="3">
    <source>
        <dbReference type="ARBA" id="ARBA00022448"/>
    </source>
</evidence>
<evidence type="ECO:0000256" key="6">
    <source>
        <dbReference type="ARBA" id="ARBA00023136"/>
    </source>
</evidence>
<feature type="transmembrane region" description="Helical" evidence="8">
    <location>
        <begin position="56"/>
        <end position="74"/>
    </location>
</feature>
<feature type="transmembrane region" description="Helical" evidence="8">
    <location>
        <begin position="300"/>
        <end position="319"/>
    </location>
</feature>
<feature type="transmembrane region" description="Helical" evidence="8">
    <location>
        <begin position="429"/>
        <end position="450"/>
    </location>
</feature>
<comment type="similarity">
    <text evidence="2">Belongs to the ammonia transporter channel (TC 1.A.11.2) family.</text>
</comment>
<evidence type="ECO:0000256" key="8">
    <source>
        <dbReference type="SAM" id="Phobius"/>
    </source>
</evidence>
<evidence type="ECO:0000256" key="1">
    <source>
        <dbReference type="ARBA" id="ARBA00004141"/>
    </source>
</evidence>
<comment type="subcellular location">
    <subcellularLocation>
        <location evidence="1">Membrane</location>
        <topology evidence="1">Multi-pass membrane protein</topology>
    </subcellularLocation>
</comment>
<keyword evidence="4 8" id="KW-0812">Transmembrane</keyword>
<sequence length="599" mass="64900">MATTEAFNFGPVPAAPRLNGADIGFMMVAAALVFFMIPGLCLHFSGVSKRDFTLTLVRLPLITTGVVGCVWYMWGYALAFSPAVFNAAELHGVSWYGGDTKANAYIDVAARPVGIQGPNPLVLTGPKIPEMVYVFYQGMFACFTASLVSGGAAGKTRAGRYILFITLWTTLVYCPVARWTWHPLGWSKLRGAMDFAGGTAVHVCSGSSVAALAAVSQFDAANWRTTVVFRRRTVKIDVKTWKVWRWLSIEKQTSPDHVELSTNSLGTGYNANGHARAPGPQNSVQRPRARVDRGELSLPYSINHMVLGTALLWVGWFGFNGGSALGANLRAVSACLATQAAACAGGTIGLLVHWGLGGLDKKVSTRPDTLTHIPSIQEFCDGVIAGLVAVTPAAGYVPVTYAPVFGIIGAIICKILRMIMYYLLPADKLAIFAVHAGGGATGMLLTAFFANDATTGLDGYSRLTDKTMGARFRDQALDIIACLFYSFTMTFAIRVVMKSVEVVIGAGRPARNDRFDHYPDTYEAMPQFQRRKPLEEAGREFLSEAPSPVTLLPEQSMAMGNKKTLIRITWDLPLLFQVPEDAFETKFPPKEPDEVADDH</sequence>
<evidence type="ECO:0000259" key="9">
    <source>
        <dbReference type="Pfam" id="PF00909"/>
    </source>
</evidence>
<dbReference type="Proteomes" id="UP000078343">
    <property type="component" value="Unassembled WGS sequence"/>
</dbReference>
<dbReference type="STRING" id="1367422.A0A179A0H6"/>
<evidence type="ECO:0000313" key="10">
    <source>
        <dbReference type="EMBL" id="OAP65529.1"/>
    </source>
</evidence>
<feature type="transmembrane region" description="Helical" evidence="8">
    <location>
        <begin position="396"/>
        <end position="417"/>
    </location>
</feature>
<dbReference type="RefSeq" id="XP_018698896.1">
    <property type="nucleotide sequence ID" value="XM_018833017.1"/>
</dbReference>
<evidence type="ECO:0000256" key="4">
    <source>
        <dbReference type="ARBA" id="ARBA00022692"/>
    </source>
</evidence>
<dbReference type="PANTHER" id="PTHR43029">
    <property type="entry name" value="AMMONIUM TRANSPORTER MEP2"/>
    <property type="match status" value="1"/>
</dbReference>
<accession>A0A179A0H6</accession>
<keyword evidence="7" id="KW-0924">Ammonia transport</keyword>
<protein>
    <recommendedName>
        <fullName evidence="9">Ammonium transporter AmtB-like domain-containing protein</fullName>
    </recommendedName>
</protein>
<proteinExistence type="inferred from homology"/>
<evidence type="ECO:0000313" key="11">
    <source>
        <dbReference type="Proteomes" id="UP000078343"/>
    </source>
</evidence>
<keyword evidence="3" id="KW-0813">Transport</keyword>
<feature type="transmembrane region" description="Helical" evidence="8">
    <location>
        <begin position="133"/>
        <end position="154"/>
    </location>
</feature>
<evidence type="ECO:0000256" key="7">
    <source>
        <dbReference type="ARBA" id="ARBA00023177"/>
    </source>
</evidence>
<gene>
    <name evidence="10" type="ORF">AYL99_01501</name>
</gene>
<feature type="transmembrane region" description="Helical" evidence="8">
    <location>
        <begin position="476"/>
        <end position="496"/>
    </location>
</feature>
<dbReference type="Pfam" id="PF00909">
    <property type="entry name" value="Ammonium_transp"/>
    <property type="match status" value="2"/>
</dbReference>
<feature type="transmembrane region" description="Helical" evidence="8">
    <location>
        <begin position="23"/>
        <end position="44"/>
    </location>
</feature>
<dbReference type="GO" id="GO:0008519">
    <property type="term" value="F:ammonium channel activity"/>
    <property type="evidence" value="ECO:0007669"/>
    <property type="project" value="InterPro"/>
</dbReference>
<reference evidence="10 11" key="1">
    <citation type="submission" date="2016-04" db="EMBL/GenBank/DDBJ databases">
        <title>Draft genome of Fonsecaea erecta CBS 125763.</title>
        <authorList>
            <person name="Weiss V.A."/>
            <person name="Vicente V.A."/>
            <person name="Raittz R.T."/>
            <person name="Moreno L.F."/>
            <person name="De Souza E.M."/>
            <person name="Pedrosa F.O."/>
            <person name="Steffens M.B."/>
            <person name="Faoro H."/>
            <person name="Tadra-Sfeir M.Z."/>
            <person name="Najafzadeh M.J."/>
            <person name="Felipe M.S."/>
            <person name="Teixeira M."/>
            <person name="Sun J."/>
            <person name="Xi L."/>
            <person name="Gomes R."/>
            <person name="De Azevedo C.M."/>
            <person name="Salgado C.G."/>
            <person name="Da Silva M.B."/>
            <person name="Nascimento M.F."/>
            <person name="Queiroz-Telles F."/>
            <person name="Attili D.S."/>
            <person name="Gorbushina A."/>
        </authorList>
    </citation>
    <scope>NUCLEOTIDE SEQUENCE [LARGE SCALE GENOMIC DNA]</scope>
    <source>
        <strain evidence="10 11">CBS 125763</strain>
    </source>
</reference>
<feature type="transmembrane region" description="Helical" evidence="8">
    <location>
        <begin position="161"/>
        <end position="181"/>
    </location>
</feature>
<name>A0A179A0H6_9EURO</name>
<dbReference type="Gene3D" id="1.10.3430.10">
    <property type="entry name" value="Ammonium transporter AmtB like domains"/>
    <property type="match status" value="1"/>
</dbReference>
<dbReference type="InterPro" id="IPR001905">
    <property type="entry name" value="Ammonium_transpt"/>
</dbReference>
<organism evidence="10 11">
    <name type="scientific">Fonsecaea erecta</name>
    <dbReference type="NCBI Taxonomy" id="1367422"/>
    <lineage>
        <taxon>Eukaryota</taxon>
        <taxon>Fungi</taxon>
        <taxon>Dikarya</taxon>
        <taxon>Ascomycota</taxon>
        <taxon>Pezizomycotina</taxon>
        <taxon>Eurotiomycetes</taxon>
        <taxon>Chaetothyriomycetidae</taxon>
        <taxon>Chaetothyriales</taxon>
        <taxon>Herpotrichiellaceae</taxon>
        <taxon>Fonsecaea</taxon>
    </lineage>
</organism>
<feature type="domain" description="Ammonium transporter AmtB-like" evidence="9">
    <location>
        <begin position="25"/>
        <end position="215"/>
    </location>
</feature>
<keyword evidence="5 8" id="KW-1133">Transmembrane helix</keyword>
<keyword evidence="6 8" id="KW-0472">Membrane</keyword>
<dbReference type="AlphaFoldDB" id="A0A179A0H6"/>
<dbReference type="GeneID" id="30005671"/>
<feature type="transmembrane region" description="Helical" evidence="8">
    <location>
        <begin position="331"/>
        <end position="356"/>
    </location>
</feature>
<dbReference type="GO" id="GO:0005886">
    <property type="term" value="C:plasma membrane"/>
    <property type="evidence" value="ECO:0007669"/>
    <property type="project" value="TreeGrafter"/>
</dbReference>
<evidence type="ECO:0000256" key="2">
    <source>
        <dbReference type="ARBA" id="ARBA00005887"/>
    </source>
</evidence>
<dbReference type="SUPFAM" id="SSF111352">
    <property type="entry name" value="Ammonium transporter"/>
    <property type="match status" value="2"/>
</dbReference>